<dbReference type="AlphaFoldDB" id="A0A319CYA4"/>
<accession>A0A319CYA4</accession>
<dbReference type="GO" id="GO:0034058">
    <property type="term" value="P:endosomal vesicle fusion"/>
    <property type="evidence" value="ECO:0007669"/>
    <property type="project" value="TreeGrafter"/>
</dbReference>
<dbReference type="PANTHER" id="PTHR12894:SF49">
    <property type="entry name" value="VAM6_VPS39-LIKE PROTEIN"/>
    <property type="match status" value="1"/>
</dbReference>
<dbReference type="InterPro" id="IPR032914">
    <property type="entry name" value="Vam6/VPS39/TRAP1"/>
</dbReference>
<name>A0A319CYA4_9EURO</name>
<dbReference type="GO" id="GO:0006914">
    <property type="term" value="P:autophagy"/>
    <property type="evidence" value="ECO:0007669"/>
    <property type="project" value="TreeGrafter"/>
</dbReference>
<dbReference type="InterPro" id="IPR019453">
    <property type="entry name" value="VPS39/TGFA1_Znf"/>
</dbReference>
<protein>
    <recommendedName>
        <fullName evidence="1">Vacuolar sorting protein 39/Transforming growth factor beta receptor-associated zinc finger domain-containing protein</fullName>
    </recommendedName>
</protein>
<dbReference type="GO" id="GO:0000329">
    <property type="term" value="C:fungal-type vacuole membrane"/>
    <property type="evidence" value="ECO:0007669"/>
    <property type="project" value="TreeGrafter"/>
</dbReference>
<proteinExistence type="predicted"/>
<dbReference type="Pfam" id="PF10367">
    <property type="entry name" value="zf-Vps39_C"/>
    <property type="match status" value="1"/>
</dbReference>
<dbReference type="VEuPathDB" id="FungiDB:BO71DRAFT_413243"/>
<dbReference type="OrthoDB" id="5325112at2759"/>
<dbReference type="Proteomes" id="UP000247810">
    <property type="component" value="Unassembled WGS sequence"/>
</dbReference>
<evidence type="ECO:0000313" key="3">
    <source>
        <dbReference type="Proteomes" id="UP000247810"/>
    </source>
</evidence>
<sequence length="185" mass="20650">MGQHRQALEIYVFKLEDYVKAEEYCNQLHKAEDNAVADGVPPRCVALLAYEEDKPSIYLTLLSLYLSPPHGYQARYGPALEVLAKHGSRLPPNSALDLIPETLPVQELEFYFKGRMRAANSILNESRIVSSLQKQEHVKTQAQLLVGEATDGSATRARHVTITEERVCGMCHKRIGGSVINVFAE</sequence>
<reference evidence="2 3" key="1">
    <citation type="submission" date="2018-02" db="EMBL/GenBank/DDBJ databases">
        <title>The genomes of Aspergillus section Nigri reveals drivers in fungal speciation.</title>
        <authorList>
            <consortium name="DOE Joint Genome Institute"/>
            <person name="Vesth T.C."/>
            <person name="Nybo J."/>
            <person name="Theobald S."/>
            <person name="Brandl J."/>
            <person name="Frisvad J.C."/>
            <person name="Nielsen K.F."/>
            <person name="Lyhne E.K."/>
            <person name="Kogle M.E."/>
            <person name="Kuo A."/>
            <person name="Riley R."/>
            <person name="Clum A."/>
            <person name="Nolan M."/>
            <person name="Lipzen A."/>
            <person name="Salamov A."/>
            <person name="Henrissat B."/>
            <person name="Wiebenga A."/>
            <person name="De vries R.P."/>
            <person name="Grigoriev I.V."/>
            <person name="Mortensen U.H."/>
            <person name="Andersen M.R."/>
            <person name="Baker S.E."/>
        </authorList>
    </citation>
    <scope>NUCLEOTIDE SEQUENCE [LARGE SCALE GENOMIC DNA]</scope>
    <source>
        <strain evidence="2 3">CBS 707.79</strain>
    </source>
</reference>
<keyword evidence="3" id="KW-1185">Reference proteome</keyword>
<organism evidence="2 3">
    <name type="scientific">Aspergillus ellipticus CBS 707.79</name>
    <dbReference type="NCBI Taxonomy" id="1448320"/>
    <lineage>
        <taxon>Eukaryota</taxon>
        <taxon>Fungi</taxon>
        <taxon>Dikarya</taxon>
        <taxon>Ascomycota</taxon>
        <taxon>Pezizomycotina</taxon>
        <taxon>Eurotiomycetes</taxon>
        <taxon>Eurotiomycetidae</taxon>
        <taxon>Eurotiales</taxon>
        <taxon>Aspergillaceae</taxon>
        <taxon>Aspergillus</taxon>
        <taxon>Aspergillus subgen. Circumdati</taxon>
    </lineage>
</organism>
<evidence type="ECO:0000313" key="2">
    <source>
        <dbReference type="EMBL" id="PYH89561.1"/>
    </source>
</evidence>
<evidence type="ECO:0000259" key="1">
    <source>
        <dbReference type="Pfam" id="PF10367"/>
    </source>
</evidence>
<gene>
    <name evidence="2" type="ORF">BO71DRAFT_413243</name>
</gene>
<feature type="domain" description="Vacuolar sorting protein 39/Transforming growth factor beta receptor-associated zinc finger" evidence="1">
    <location>
        <begin position="158"/>
        <end position="183"/>
    </location>
</feature>
<dbReference type="PANTHER" id="PTHR12894">
    <property type="entry name" value="CNH DOMAIN CONTAINING"/>
    <property type="match status" value="1"/>
</dbReference>
<dbReference type="STRING" id="1448320.A0A319CYA4"/>
<dbReference type="EMBL" id="KZ826023">
    <property type="protein sequence ID" value="PYH89561.1"/>
    <property type="molecule type" value="Genomic_DNA"/>
</dbReference>